<feature type="transmembrane region" description="Helical" evidence="1">
    <location>
        <begin position="25"/>
        <end position="46"/>
    </location>
</feature>
<dbReference type="EMBL" id="JAKELL010000031">
    <property type="protein sequence ID" value="KAH8990305.1"/>
    <property type="molecule type" value="Genomic_DNA"/>
</dbReference>
<dbReference type="Proteomes" id="UP001201163">
    <property type="component" value="Unassembled WGS sequence"/>
</dbReference>
<name>A0AAD4LFB6_9AGAM</name>
<keyword evidence="1" id="KW-1133">Transmembrane helix</keyword>
<gene>
    <name evidence="2" type="ORF">EDB92DRAFT_785729</name>
</gene>
<evidence type="ECO:0000313" key="2">
    <source>
        <dbReference type="EMBL" id="KAH8990305.1"/>
    </source>
</evidence>
<protein>
    <recommendedName>
        <fullName evidence="4">SH3 domain-containing protein</fullName>
    </recommendedName>
</protein>
<evidence type="ECO:0008006" key="4">
    <source>
        <dbReference type="Google" id="ProtNLM"/>
    </source>
</evidence>
<organism evidence="2 3">
    <name type="scientific">Lactarius akahatsu</name>
    <dbReference type="NCBI Taxonomy" id="416441"/>
    <lineage>
        <taxon>Eukaryota</taxon>
        <taxon>Fungi</taxon>
        <taxon>Dikarya</taxon>
        <taxon>Basidiomycota</taxon>
        <taxon>Agaricomycotina</taxon>
        <taxon>Agaricomycetes</taxon>
        <taxon>Russulales</taxon>
        <taxon>Russulaceae</taxon>
        <taxon>Lactarius</taxon>
    </lineage>
</organism>
<dbReference type="AlphaFoldDB" id="A0AAD4LFB6"/>
<evidence type="ECO:0000256" key="1">
    <source>
        <dbReference type="SAM" id="Phobius"/>
    </source>
</evidence>
<sequence length="296" mass="31768">MAPYPQIHSRDTSADDFQSNPLTPMVIGGIAFAGALILAVCLWLGIRTYRKRSREQRADGRQGAFLTVKGLISEDDEKAAPPRIAVTGPGPFSREQLTASIVMPRQNIVRPDATNDEILHYHTTTGTMTRPFSNAASSTLAPSSPVTATRPISTVSYLSAADAAPRRSSFFGFGNSRPVSSASSTYSAASTILGVEGRKVRQLFSPVLPDEFVLSLGEKVTVVQSFDDGWCIVGRSSLVKPGEVEMGAVPAWCFIKPVKGLKASRPMRTSSLGVTVQLDAGPGFSSREELISWSNF</sequence>
<reference evidence="2" key="1">
    <citation type="submission" date="2022-01" db="EMBL/GenBank/DDBJ databases">
        <title>Comparative genomics reveals a dynamic genome evolution in the ectomycorrhizal milk-cap (Lactarius) mushrooms.</title>
        <authorList>
            <consortium name="DOE Joint Genome Institute"/>
            <person name="Lebreton A."/>
            <person name="Tang N."/>
            <person name="Kuo A."/>
            <person name="LaButti K."/>
            <person name="Drula E."/>
            <person name="Barry K."/>
            <person name="Clum A."/>
            <person name="Lipzen A."/>
            <person name="Mousain D."/>
            <person name="Ng V."/>
            <person name="Wang R."/>
            <person name="Wang X."/>
            <person name="Dai Y."/>
            <person name="Henrissat B."/>
            <person name="Grigoriev I.V."/>
            <person name="Guerin-Laguette A."/>
            <person name="Yu F."/>
            <person name="Martin F.M."/>
        </authorList>
    </citation>
    <scope>NUCLEOTIDE SEQUENCE</scope>
    <source>
        <strain evidence="2">QP</strain>
    </source>
</reference>
<keyword evidence="1" id="KW-0812">Transmembrane</keyword>
<proteinExistence type="predicted"/>
<keyword evidence="3" id="KW-1185">Reference proteome</keyword>
<keyword evidence="1" id="KW-0472">Membrane</keyword>
<evidence type="ECO:0000313" key="3">
    <source>
        <dbReference type="Proteomes" id="UP001201163"/>
    </source>
</evidence>
<accession>A0AAD4LFB6</accession>
<comment type="caution">
    <text evidence="2">The sequence shown here is derived from an EMBL/GenBank/DDBJ whole genome shotgun (WGS) entry which is preliminary data.</text>
</comment>